<gene>
    <name evidence="2" type="ORF">Scep_010533</name>
</gene>
<organism evidence="2 3">
    <name type="scientific">Stephania cephalantha</name>
    <dbReference type="NCBI Taxonomy" id="152367"/>
    <lineage>
        <taxon>Eukaryota</taxon>
        <taxon>Viridiplantae</taxon>
        <taxon>Streptophyta</taxon>
        <taxon>Embryophyta</taxon>
        <taxon>Tracheophyta</taxon>
        <taxon>Spermatophyta</taxon>
        <taxon>Magnoliopsida</taxon>
        <taxon>Ranunculales</taxon>
        <taxon>Menispermaceae</taxon>
        <taxon>Menispermoideae</taxon>
        <taxon>Cissampelideae</taxon>
        <taxon>Stephania</taxon>
    </lineage>
</organism>
<feature type="transmembrane region" description="Helical" evidence="1">
    <location>
        <begin position="328"/>
        <end position="355"/>
    </location>
</feature>
<reference evidence="2 3" key="1">
    <citation type="submission" date="2024-01" db="EMBL/GenBank/DDBJ databases">
        <title>Genome assemblies of Stephania.</title>
        <authorList>
            <person name="Yang L."/>
        </authorList>
    </citation>
    <scope>NUCLEOTIDE SEQUENCE [LARGE SCALE GENOMIC DNA]</scope>
    <source>
        <strain evidence="2">JXDWG</strain>
        <tissue evidence="2">Leaf</tissue>
    </source>
</reference>
<protein>
    <submittedName>
        <fullName evidence="2">Uncharacterized protein</fullName>
    </submittedName>
</protein>
<dbReference type="AlphaFoldDB" id="A0AAP0JXP4"/>
<feature type="transmembrane region" description="Helical" evidence="1">
    <location>
        <begin position="271"/>
        <end position="292"/>
    </location>
</feature>
<feature type="transmembrane region" description="Helical" evidence="1">
    <location>
        <begin position="160"/>
        <end position="180"/>
    </location>
</feature>
<keyword evidence="1" id="KW-1133">Transmembrane helix</keyword>
<dbReference type="EMBL" id="JBBNAG010000004">
    <property type="protein sequence ID" value="KAK9140852.1"/>
    <property type="molecule type" value="Genomic_DNA"/>
</dbReference>
<feature type="transmembrane region" description="Helical" evidence="1">
    <location>
        <begin position="125"/>
        <end position="148"/>
    </location>
</feature>
<accession>A0AAP0JXP4</accession>
<feature type="transmembrane region" description="Helical" evidence="1">
    <location>
        <begin position="31"/>
        <end position="51"/>
    </location>
</feature>
<dbReference type="Proteomes" id="UP001419268">
    <property type="component" value="Unassembled WGS sequence"/>
</dbReference>
<name>A0AAP0JXP4_9MAGN</name>
<keyword evidence="3" id="KW-1185">Reference proteome</keyword>
<proteinExistence type="predicted"/>
<keyword evidence="1" id="KW-0472">Membrane</keyword>
<dbReference type="PANTHER" id="PTHR35307:SF6">
    <property type="entry name" value="TRANSMEMBRANE PROTEIN"/>
    <property type="match status" value="1"/>
</dbReference>
<feature type="transmembrane region" description="Helical" evidence="1">
    <location>
        <begin position="230"/>
        <end position="251"/>
    </location>
</feature>
<evidence type="ECO:0000313" key="3">
    <source>
        <dbReference type="Proteomes" id="UP001419268"/>
    </source>
</evidence>
<keyword evidence="1" id="KW-0812">Transmembrane</keyword>
<evidence type="ECO:0000313" key="2">
    <source>
        <dbReference type="EMBL" id="KAK9140852.1"/>
    </source>
</evidence>
<sequence>MLQNAESKMARHECVNGTLDDNNYSSPVPIIGLYIAAATLVCFLSMLFDIISGFRNRKRWLPCRFFSLNSVTLTLLAIAAKIPVDLTTDMPSALDQLSKLTGTTLICICMGFLMPSLGINGESESWTNMLALSILVVTVVINICIQLYTGVIILFRVEHIIVLCCMMLLLLALFCATYDINSQKSLTVDQNKDLLNKGRGSMLERLKLCYVYAYRSNSQLELCKDIDSSFIGILCVVSPVVLVQAAFRCFIRKEMMSPCSRSSDYEWSMRIILGTQIATILIGSLGTSFRLVTLAPHMNFDSFGLNWAYKDSSVIDKNPLLENGVKKFWILFSILLMYLVTICSYSVILWPYVIIADAVWPRSRSSECKSKERNMDEIREYLHLIHDGEHGLEEWTLRKSVEDMKKWMELNKKNVLNSNIKRLLSDSPQLEETLLHKLKDFANYNKAYEVSSHSMVLLVRIATICVDSTRSGPLRTILSEIFEVVHFVERKMSSTSFENKKKSKLAKAAFVGPSSRNDLLKVFKISNSEALLSCYNVDRTIAIVKRLKDALPEDLVREELGILTSFIKHQNYRSVDELYGYIEQLFVNMLNEFLSQLPNAIYKEIIESNPEVYEEVIRFSLKLLCKVEALEAFVQWSYPIGTNINNLITDTLQTMALSM</sequence>
<dbReference type="PANTHER" id="PTHR35307">
    <property type="entry name" value="PROTEIN, PUTATIVE-RELATED"/>
    <property type="match status" value="1"/>
</dbReference>
<evidence type="ECO:0000256" key="1">
    <source>
        <dbReference type="SAM" id="Phobius"/>
    </source>
</evidence>
<comment type="caution">
    <text evidence="2">The sequence shown here is derived from an EMBL/GenBank/DDBJ whole genome shotgun (WGS) entry which is preliminary data.</text>
</comment>